<gene>
    <name evidence="1" type="ORF">EFW17_13040</name>
</gene>
<dbReference type="Proteomes" id="UP000269198">
    <property type="component" value="Unassembled WGS sequence"/>
</dbReference>
<dbReference type="EMBL" id="RJMB01000012">
    <property type="protein sequence ID" value="RNL84155.1"/>
    <property type="molecule type" value="Genomic_DNA"/>
</dbReference>
<comment type="caution">
    <text evidence="1">The sequence shown here is derived from an EMBL/GenBank/DDBJ whole genome shotgun (WGS) entry which is preliminary data.</text>
</comment>
<accession>A0A3N0E8I6</accession>
<reference evidence="1 2" key="1">
    <citation type="submission" date="2018-11" db="EMBL/GenBank/DDBJ databases">
        <title>The genome draft of YIM 96095.</title>
        <authorList>
            <person name="Tang S.-K."/>
            <person name="Chunyu W.-X."/>
            <person name="Feng Y.-Z."/>
        </authorList>
    </citation>
    <scope>NUCLEOTIDE SEQUENCE [LARGE SCALE GENOMIC DNA]</scope>
    <source>
        <strain evidence="1 2">YIM 96095</strain>
    </source>
</reference>
<dbReference type="AlphaFoldDB" id="A0A3N0E8I6"/>
<organism evidence="1 2">
    <name type="scientific">Halostreptopolyspora alba</name>
    <dbReference type="NCBI Taxonomy" id="2487137"/>
    <lineage>
        <taxon>Bacteria</taxon>
        <taxon>Bacillati</taxon>
        <taxon>Actinomycetota</taxon>
        <taxon>Actinomycetes</taxon>
        <taxon>Streptosporangiales</taxon>
        <taxon>Nocardiopsidaceae</taxon>
        <taxon>Halostreptopolyspora</taxon>
    </lineage>
</organism>
<sequence length="101" mass="11258">MVASNEAAARGVRVSFDFPIPDWIPEELRHAVGYVDDQGWCCLADINTAPDDILLPADKVFVPVSTIVEHQWFVEGDLRRVRVVMPPSSSPRPIGRRSSKT</sequence>
<evidence type="ECO:0000313" key="2">
    <source>
        <dbReference type="Proteomes" id="UP000269198"/>
    </source>
</evidence>
<name>A0A3N0E8I6_9ACTN</name>
<evidence type="ECO:0000313" key="1">
    <source>
        <dbReference type="EMBL" id="RNL84155.1"/>
    </source>
</evidence>
<keyword evidence="2" id="KW-1185">Reference proteome</keyword>
<protein>
    <submittedName>
        <fullName evidence="1">Uncharacterized protein</fullName>
    </submittedName>
</protein>
<proteinExistence type="predicted"/>